<dbReference type="SUPFAM" id="SSF51735">
    <property type="entry name" value="NAD(P)-binding Rossmann-fold domains"/>
    <property type="match status" value="1"/>
</dbReference>
<dbReference type="Gene3D" id="3.40.50.720">
    <property type="entry name" value="NAD(P)-binding Rossmann-like Domain"/>
    <property type="match status" value="1"/>
</dbReference>
<gene>
    <name evidence="3" type="ORF">ElyMa_004246300</name>
</gene>
<evidence type="ECO:0000313" key="3">
    <source>
        <dbReference type="EMBL" id="GFR88244.1"/>
    </source>
</evidence>
<reference evidence="3 4" key="1">
    <citation type="journal article" date="2021" name="Elife">
        <title>Chloroplast acquisition without the gene transfer in kleptoplastic sea slugs, Plakobranchus ocellatus.</title>
        <authorList>
            <person name="Maeda T."/>
            <person name="Takahashi S."/>
            <person name="Yoshida T."/>
            <person name="Shimamura S."/>
            <person name="Takaki Y."/>
            <person name="Nagai Y."/>
            <person name="Toyoda A."/>
            <person name="Suzuki Y."/>
            <person name="Arimoto A."/>
            <person name="Ishii H."/>
            <person name="Satoh N."/>
            <person name="Nishiyama T."/>
            <person name="Hasebe M."/>
            <person name="Maruyama T."/>
            <person name="Minagawa J."/>
            <person name="Obokata J."/>
            <person name="Shigenobu S."/>
        </authorList>
    </citation>
    <scope>NUCLEOTIDE SEQUENCE [LARGE SCALE GENOMIC DNA]</scope>
</reference>
<protein>
    <submittedName>
        <fullName evidence="3">4,5-dihydroxyphthalate dehydrogenase</fullName>
    </submittedName>
</protein>
<keyword evidence="4" id="KW-1185">Reference proteome</keyword>
<organism evidence="3 4">
    <name type="scientific">Elysia marginata</name>
    <dbReference type="NCBI Taxonomy" id="1093978"/>
    <lineage>
        <taxon>Eukaryota</taxon>
        <taxon>Metazoa</taxon>
        <taxon>Spiralia</taxon>
        <taxon>Lophotrochozoa</taxon>
        <taxon>Mollusca</taxon>
        <taxon>Gastropoda</taxon>
        <taxon>Heterobranchia</taxon>
        <taxon>Euthyneura</taxon>
        <taxon>Panpulmonata</taxon>
        <taxon>Sacoglossa</taxon>
        <taxon>Placobranchoidea</taxon>
        <taxon>Plakobranchidae</taxon>
        <taxon>Elysia</taxon>
    </lineage>
</organism>
<dbReference type="PANTHER" id="PTHR43377">
    <property type="entry name" value="BILIVERDIN REDUCTASE A"/>
    <property type="match status" value="1"/>
</dbReference>
<dbReference type="Gene3D" id="3.30.420.10">
    <property type="entry name" value="Ribonuclease H-like superfamily/Ribonuclease H"/>
    <property type="match status" value="1"/>
</dbReference>
<sequence length="473" mass="53190">MPPHMSYPGCREQRKQVLGLCNLVSKSDEDWREAAKKDKFADFVIITTTDQQHKDPVVAFARKGYDILLEKPMAVTPEDCKEIVDVCKASNVTMAVCHVLRYTPWVTMIKDVIDSGRIGDVVNIRLTEPVGFWHFAHSFVRGNWCKEGKSTFALMSKSCHDVDLIAYWMNPRKCVSVSSFGKLSHFTKSNKPAQASSRCLDCPVEQECPYSARKIYIDAYKSGNTGWPVKVITDIVDLENITKALRTGPYGKCVYDMDNDVVSHQVVNFQFDDGATANFSMVAFTKNICAREVKVYGTKGEITYEGGWDRMHICDFRTGNTEYWPIENKYPTEMAGHGGADFQLMKTFIEALKNGTAQLATNPEATLRSHLLVFAAEKARLENKVVTINADGDFVVQQDEATAHTSRATQQFLIDQGVDFVAKDGWPPQSPDSNPMDYAMWDSLAESEKVYMGQLIPFIENKRNKAKDILKTG</sequence>
<feature type="domain" description="Gfo/Idh/MocA-like oxidoreductase C-terminal" evidence="2">
    <location>
        <begin position="110"/>
        <end position="387"/>
    </location>
</feature>
<feature type="domain" description="Gfo/Idh/MocA-like oxidoreductase N-terminal" evidence="1">
    <location>
        <begin position="31"/>
        <end position="96"/>
    </location>
</feature>
<comment type="caution">
    <text evidence="3">The sequence shown here is derived from an EMBL/GenBank/DDBJ whole genome shotgun (WGS) entry which is preliminary data.</text>
</comment>
<accession>A0AAV4GSB6</accession>
<dbReference type="GO" id="GO:0003676">
    <property type="term" value="F:nucleic acid binding"/>
    <property type="evidence" value="ECO:0007669"/>
    <property type="project" value="InterPro"/>
</dbReference>
<dbReference type="Gene3D" id="3.30.360.10">
    <property type="entry name" value="Dihydrodipicolinate Reductase, domain 2"/>
    <property type="match status" value="1"/>
</dbReference>
<evidence type="ECO:0000313" key="4">
    <source>
        <dbReference type="Proteomes" id="UP000762676"/>
    </source>
</evidence>
<dbReference type="InterPro" id="IPR051450">
    <property type="entry name" value="Gfo/Idh/MocA_Oxidoreductases"/>
</dbReference>
<dbReference type="PANTHER" id="PTHR43377:SF2">
    <property type="entry name" value="BINDING ROSSMANN FOLD OXIDOREDUCTASE, PUTATIVE (AFU_ORTHOLOGUE AFUA_4G00560)-RELATED"/>
    <property type="match status" value="1"/>
</dbReference>
<dbReference type="InterPro" id="IPR000683">
    <property type="entry name" value="Gfo/Idh/MocA-like_OxRdtase_N"/>
</dbReference>
<dbReference type="Pfam" id="PF01408">
    <property type="entry name" value="GFO_IDH_MocA"/>
    <property type="match status" value="1"/>
</dbReference>
<dbReference type="InterPro" id="IPR004104">
    <property type="entry name" value="Gfo/Idh/MocA-like_OxRdtase_C"/>
</dbReference>
<dbReference type="SUPFAM" id="SSF55347">
    <property type="entry name" value="Glyceraldehyde-3-phosphate dehydrogenase-like, C-terminal domain"/>
    <property type="match status" value="1"/>
</dbReference>
<evidence type="ECO:0000259" key="2">
    <source>
        <dbReference type="Pfam" id="PF02894"/>
    </source>
</evidence>
<dbReference type="AlphaFoldDB" id="A0AAV4GSB6"/>
<dbReference type="EMBL" id="BMAT01008563">
    <property type="protein sequence ID" value="GFR88244.1"/>
    <property type="molecule type" value="Genomic_DNA"/>
</dbReference>
<evidence type="ECO:0000259" key="1">
    <source>
        <dbReference type="Pfam" id="PF01408"/>
    </source>
</evidence>
<dbReference type="InterPro" id="IPR036291">
    <property type="entry name" value="NAD(P)-bd_dom_sf"/>
</dbReference>
<dbReference type="Pfam" id="PF02894">
    <property type="entry name" value="GFO_IDH_MocA_C"/>
    <property type="match status" value="1"/>
</dbReference>
<dbReference type="InterPro" id="IPR036397">
    <property type="entry name" value="RNaseH_sf"/>
</dbReference>
<dbReference type="Proteomes" id="UP000762676">
    <property type="component" value="Unassembled WGS sequence"/>
</dbReference>
<dbReference type="GO" id="GO:0000166">
    <property type="term" value="F:nucleotide binding"/>
    <property type="evidence" value="ECO:0007669"/>
    <property type="project" value="InterPro"/>
</dbReference>
<name>A0AAV4GSB6_9GAST</name>
<proteinExistence type="predicted"/>